<feature type="domain" description="ISXO2-like transposase" evidence="1">
    <location>
        <begin position="133"/>
        <end position="283"/>
    </location>
</feature>
<dbReference type="Proteomes" id="UP000030655">
    <property type="component" value="Unassembled WGS sequence"/>
</dbReference>
<evidence type="ECO:0000259" key="1">
    <source>
        <dbReference type="SMART" id="SM01126"/>
    </source>
</evidence>
<accession>A0A059F4K1</accession>
<reference evidence="2 3" key="2">
    <citation type="submission" date="2014-03" db="EMBL/GenBank/DDBJ databases">
        <title>The Genome Sequence of Anncaliia algerae insect isolate PRA339.</title>
        <authorList>
            <consortium name="The Broad Institute Genome Sequencing Platform"/>
            <consortium name="The Broad Institute Genome Sequencing Center for Infectious Disease"/>
            <person name="Cuomo C."/>
            <person name="Becnel J."/>
            <person name="Sanscrainte N."/>
            <person name="Walker B."/>
            <person name="Young S.K."/>
            <person name="Zeng Q."/>
            <person name="Gargeya S."/>
            <person name="Fitzgerald M."/>
            <person name="Haas B."/>
            <person name="Abouelleil A."/>
            <person name="Alvarado L."/>
            <person name="Arachchi H.M."/>
            <person name="Berlin A.M."/>
            <person name="Chapman S.B."/>
            <person name="Dewar J."/>
            <person name="Goldberg J."/>
            <person name="Griggs A."/>
            <person name="Gujja S."/>
            <person name="Hansen M."/>
            <person name="Howarth C."/>
            <person name="Imamovic A."/>
            <person name="Larimer J."/>
            <person name="McCowan C."/>
            <person name="Murphy C."/>
            <person name="Neiman D."/>
            <person name="Pearson M."/>
            <person name="Priest M."/>
            <person name="Roberts A."/>
            <person name="Saif S."/>
            <person name="Shea T."/>
            <person name="Sisk P."/>
            <person name="Sykes S."/>
            <person name="Wortman J."/>
            <person name="Nusbaum C."/>
            <person name="Birren B."/>
        </authorList>
    </citation>
    <scope>NUCLEOTIDE SEQUENCE [LARGE SCALE GENOMIC DNA]</scope>
    <source>
        <strain evidence="2 3">PRA339</strain>
    </source>
</reference>
<dbReference type="OrthoDB" id="2192049at2759"/>
<name>A0A059F4K1_9MICR</name>
<keyword evidence="3" id="KW-1185">Reference proteome</keyword>
<evidence type="ECO:0000313" key="2">
    <source>
        <dbReference type="EMBL" id="KCZ82208.1"/>
    </source>
</evidence>
<dbReference type="EMBL" id="KK365131">
    <property type="protein sequence ID" value="KCZ82208.1"/>
    <property type="molecule type" value="Genomic_DNA"/>
</dbReference>
<dbReference type="InterPro" id="IPR053164">
    <property type="entry name" value="IS1016-like_transposase"/>
</dbReference>
<evidence type="ECO:0000313" key="3">
    <source>
        <dbReference type="Proteomes" id="UP000030655"/>
    </source>
</evidence>
<dbReference type="VEuPathDB" id="MicrosporidiaDB:H312_00231"/>
<dbReference type="PANTHER" id="PTHR47163">
    <property type="entry name" value="DDE_TNP_IS1595 DOMAIN-CONTAINING PROTEIN"/>
    <property type="match status" value="1"/>
</dbReference>
<dbReference type="PANTHER" id="PTHR47163:SF2">
    <property type="entry name" value="SI:DKEY-17M8.2"/>
    <property type="match status" value="1"/>
</dbReference>
<dbReference type="Pfam" id="PF12762">
    <property type="entry name" value="DDE_Tnp_IS1595"/>
    <property type="match status" value="1"/>
</dbReference>
<dbReference type="NCBIfam" id="NF033547">
    <property type="entry name" value="transpos_IS1595"/>
    <property type="match status" value="1"/>
</dbReference>
<gene>
    <name evidence="2" type="ORF">H312_00231</name>
</gene>
<dbReference type="AlphaFoldDB" id="A0A059F4K1"/>
<dbReference type="SMART" id="SM01126">
    <property type="entry name" value="DDE_Tnp_IS1595"/>
    <property type="match status" value="1"/>
</dbReference>
<proteinExistence type="predicted"/>
<dbReference type="HOGENOM" id="CLU_044348_0_0_1"/>
<reference evidence="3" key="1">
    <citation type="submission" date="2013-02" db="EMBL/GenBank/DDBJ databases">
        <authorList>
            <consortium name="The Broad Institute Genome Sequencing Platform"/>
            <person name="Cuomo C."/>
            <person name="Becnel J."/>
            <person name="Sanscrainte N."/>
            <person name="Walker B."/>
            <person name="Young S.K."/>
            <person name="Zeng Q."/>
            <person name="Gargeya S."/>
            <person name="Fitzgerald M."/>
            <person name="Haas B."/>
            <person name="Abouelleil A."/>
            <person name="Alvarado L."/>
            <person name="Arachchi H.M."/>
            <person name="Berlin A.M."/>
            <person name="Chapman S.B."/>
            <person name="Dewar J."/>
            <person name="Goldberg J."/>
            <person name="Griggs A."/>
            <person name="Gujja S."/>
            <person name="Hansen M."/>
            <person name="Howarth C."/>
            <person name="Imamovic A."/>
            <person name="Larimer J."/>
            <person name="McCowan C."/>
            <person name="Murphy C."/>
            <person name="Neiman D."/>
            <person name="Pearson M."/>
            <person name="Priest M."/>
            <person name="Roberts A."/>
            <person name="Saif S."/>
            <person name="Shea T."/>
            <person name="Sisk P."/>
            <person name="Sykes S."/>
            <person name="Wortman J."/>
            <person name="Nusbaum C."/>
            <person name="Birren B."/>
        </authorList>
    </citation>
    <scope>NUCLEOTIDE SEQUENCE [LARGE SCALE GENOMIC DNA]</scope>
    <source>
        <strain evidence="3">PRA339</strain>
    </source>
</reference>
<sequence length="307" mass="36085">MDELLRDLEKLNPYLPIFTCNKTAYEFLFKHKVFKNEGHCPSCNNVMFIRHNDDINKRVFFCVNNKCKNKRKLNFNSIFNDISIEYYKILRVIYCYVFEYNTMQAINFCEISKPTFIKIKDLITNSLTFSDLKIGGSELHVQVDETAICNGMIIKNPSSTLDTKKNVQWIIGGIDNSLSKKFFLCLVPDRKSNTIYEIFEKYIKKGSLIITDGYPSYPTAVKKFNSNHVIVNHTEGFKNSEDFHTNSIENLWSHLKKDYRERAGLYKTRLKLFLKEFQWLKLNLKSKDNINIVHCFSKIIIDLNKNN</sequence>
<dbReference type="InterPro" id="IPR024445">
    <property type="entry name" value="Tnp_ISXO2-like"/>
</dbReference>
<organism evidence="2 3">
    <name type="scientific">Anncaliia algerae PRA339</name>
    <dbReference type="NCBI Taxonomy" id="1288291"/>
    <lineage>
        <taxon>Eukaryota</taxon>
        <taxon>Fungi</taxon>
        <taxon>Fungi incertae sedis</taxon>
        <taxon>Microsporidia</taxon>
        <taxon>Tubulinosematoidea</taxon>
        <taxon>Tubulinosematidae</taxon>
        <taxon>Anncaliia</taxon>
    </lineage>
</organism>
<protein>
    <recommendedName>
        <fullName evidence="1">ISXO2-like transposase domain-containing protein</fullName>
    </recommendedName>
</protein>